<dbReference type="RefSeq" id="XP_075079740.1">
    <property type="nucleotide sequence ID" value="XM_075223639.1"/>
</dbReference>
<dbReference type="Proteomes" id="UP000790787">
    <property type="component" value="Chromosome 10"/>
</dbReference>
<name>A0AC58S464_TOBAC</name>
<proteinExistence type="predicted"/>
<reference evidence="1" key="1">
    <citation type="journal article" date="2014" name="Nat. Commun.">
        <title>The tobacco genome sequence and its comparison with those of tomato and potato.</title>
        <authorList>
            <person name="Sierro N."/>
            <person name="Battey J.N."/>
            <person name="Ouadi S."/>
            <person name="Bakaher N."/>
            <person name="Bovet L."/>
            <person name="Willig A."/>
            <person name="Goepfert S."/>
            <person name="Peitsch M.C."/>
            <person name="Ivanov N.V."/>
        </authorList>
    </citation>
    <scope>NUCLEOTIDE SEQUENCE [LARGE SCALE GENOMIC DNA]</scope>
</reference>
<gene>
    <name evidence="2" type="primary">LOC142164978</name>
</gene>
<keyword evidence="1" id="KW-1185">Reference proteome</keyword>
<organism evidence="1 2">
    <name type="scientific">Nicotiana tabacum</name>
    <name type="common">Common tobacco</name>
    <dbReference type="NCBI Taxonomy" id="4097"/>
    <lineage>
        <taxon>Eukaryota</taxon>
        <taxon>Viridiplantae</taxon>
        <taxon>Streptophyta</taxon>
        <taxon>Embryophyta</taxon>
        <taxon>Tracheophyta</taxon>
        <taxon>Spermatophyta</taxon>
        <taxon>Magnoliopsida</taxon>
        <taxon>eudicotyledons</taxon>
        <taxon>Gunneridae</taxon>
        <taxon>Pentapetalae</taxon>
        <taxon>asterids</taxon>
        <taxon>lamiids</taxon>
        <taxon>Solanales</taxon>
        <taxon>Solanaceae</taxon>
        <taxon>Nicotianoideae</taxon>
        <taxon>Nicotianeae</taxon>
        <taxon>Nicotiana</taxon>
    </lineage>
</organism>
<sequence>MSICDNILLTQEIVIDIRLRGKPANVVIKLDIAKAYDKSLGFFKSTRGVKEGDELSPALFILSAEVLSRSLNKLFEDKSFVGFGMPKWSDPLNHLTYDNDTIIFASVHPPSLSKIMEVRDITGFAKGKFPFTYLGCPIFYSRRRNDYYDDLINKVKAKLHSCKGKLLSFGEKATLISSVLQSMPVHMLSVLDPPKNILKHLHKLFARFFWSTNVTAQFRIMTSA</sequence>
<reference evidence="2" key="2">
    <citation type="submission" date="2025-08" db="UniProtKB">
        <authorList>
            <consortium name="RefSeq"/>
        </authorList>
    </citation>
    <scope>IDENTIFICATION</scope>
    <source>
        <tissue evidence="2">Leaf</tissue>
    </source>
</reference>
<evidence type="ECO:0000313" key="1">
    <source>
        <dbReference type="Proteomes" id="UP000790787"/>
    </source>
</evidence>
<evidence type="ECO:0000313" key="2">
    <source>
        <dbReference type="RefSeq" id="XP_075079740.1"/>
    </source>
</evidence>
<protein>
    <submittedName>
        <fullName evidence="2">Uncharacterized protein LOC142164978</fullName>
    </submittedName>
</protein>
<accession>A0AC58S464</accession>